<feature type="region of interest" description="Disordered" evidence="2">
    <location>
        <begin position="42"/>
        <end position="75"/>
    </location>
</feature>
<reference evidence="5" key="1">
    <citation type="submission" date="2014-09" db="EMBL/GenBank/DDBJ databases">
        <authorList>
            <person name="Sharma Rahul"/>
            <person name="Thines Marco"/>
        </authorList>
    </citation>
    <scope>NUCLEOTIDE SEQUENCE [LARGE SCALE GENOMIC DNA]</scope>
</reference>
<feature type="compositionally biased region" description="Basic and acidic residues" evidence="2">
    <location>
        <begin position="43"/>
        <end position="58"/>
    </location>
</feature>
<dbReference type="GO" id="GO:0008270">
    <property type="term" value="F:zinc ion binding"/>
    <property type="evidence" value="ECO:0007669"/>
    <property type="project" value="UniProtKB-KW"/>
</dbReference>
<organism evidence="4 5">
    <name type="scientific">Plasmopara halstedii</name>
    <name type="common">Downy mildew of sunflower</name>
    <dbReference type="NCBI Taxonomy" id="4781"/>
    <lineage>
        <taxon>Eukaryota</taxon>
        <taxon>Sar</taxon>
        <taxon>Stramenopiles</taxon>
        <taxon>Oomycota</taxon>
        <taxon>Peronosporomycetes</taxon>
        <taxon>Peronosporales</taxon>
        <taxon>Peronosporaceae</taxon>
        <taxon>Plasmopara</taxon>
    </lineage>
</organism>
<dbReference type="AlphaFoldDB" id="A0A0P1A4F1"/>
<accession>A0A0P1A4F1</accession>
<dbReference type="OrthoDB" id="21530at2759"/>
<dbReference type="Proteomes" id="UP000054928">
    <property type="component" value="Unassembled WGS sequence"/>
</dbReference>
<feature type="region of interest" description="Disordered" evidence="2">
    <location>
        <begin position="202"/>
        <end position="225"/>
    </location>
</feature>
<keyword evidence="4" id="KW-0238">DNA-binding</keyword>
<evidence type="ECO:0000256" key="1">
    <source>
        <dbReference type="PROSITE-ProRule" id="PRU00042"/>
    </source>
</evidence>
<dbReference type="PROSITE" id="PS00028">
    <property type="entry name" value="ZINC_FINGER_C2H2_1"/>
    <property type="match status" value="1"/>
</dbReference>
<keyword evidence="1" id="KW-0479">Metal-binding</keyword>
<protein>
    <submittedName>
        <fullName evidence="4">Zinc finger C2H2-type/integrase DNA-binding domain</fullName>
    </submittedName>
</protein>
<name>A0A0P1A4F1_PLAHL</name>
<feature type="domain" description="C2H2-type" evidence="3">
    <location>
        <begin position="80"/>
        <end position="105"/>
    </location>
</feature>
<evidence type="ECO:0000259" key="3">
    <source>
        <dbReference type="PROSITE" id="PS50157"/>
    </source>
</evidence>
<feature type="compositionally biased region" description="Basic residues" evidence="2">
    <location>
        <begin position="215"/>
        <end position="225"/>
    </location>
</feature>
<dbReference type="RefSeq" id="XP_024571761.1">
    <property type="nucleotide sequence ID" value="XM_024723670.1"/>
</dbReference>
<sequence>MKAKAKQHKQSRLDGDVAMFDDLKQRRTKKADKLTIFNTLKIETQHIKDNTEKNDKKTASSSSTSKKRRRRSAAEIDRKFKCSVKGCPKAYGSEGSLIHHQRVKHPELAQAEAQERKETQVGTFLLPLHNAPRNVAIRPATPMMTIAPDSSIMIRTQSSETISPTIFPPDLIPPFVNTSRCNMRSRSNSEPVTVNDSVSKPFHSIAAPKSNPIKQRARTPRPRRVSTLHSKTVISTTELLNIRPKSESFPELDSFQPFEALSIPVNQRSDSAASAHEPILPTTSVNFSNQQSFDWSIASISASGHSSSLPSDDQAIDSDILSVLAFDDTDDINNSSELDLNGESSLPRLYQSTRNDTNLVPVEMECFKIAGNSVLPTESSQMFVLNEPEAELNSNTFAALRDDWTNDAHLSTHLEKMSMAQIESSATINQQATVERLRSASDPIHVVNAPMTLEMTHFTMEDELTHRNEHNNPYLQWYGGSIMPGIANASTVNSNNPLYWQDVTATVAIDAKQPSSAALDELLQHDDAVDWKATGGLEDKTEISFALLDNEMSPTLL</sequence>
<dbReference type="Gene3D" id="3.30.160.60">
    <property type="entry name" value="Classic Zinc Finger"/>
    <property type="match status" value="1"/>
</dbReference>
<dbReference type="SMART" id="SM00355">
    <property type="entry name" value="ZnF_C2H2"/>
    <property type="match status" value="1"/>
</dbReference>
<dbReference type="InterPro" id="IPR013087">
    <property type="entry name" value="Znf_C2H2_type"/>
</dbReference>
<keyword evidence="5" id="KW-1185">Reference proteome</keyword>
<dbReference type="OMA" id="ASTHHST"/>
<keyword evidence="1" id="KW-0863">Zinc-finger</keyword>
<dbReference type="GO" id="GO:0003677">
    <property type="term" value="F:DNA binding"/>
    <property type="evidence" value="ECO:0007669"/>
    <property type="project" value="UniProtKB-KW"/>
</dbReference>
<proteinExistence type="predicted"/>
<evidence type="ECO:0000256" key="2">
    <source>
        <dbReference type="SAM" id="MobiDB-lite"/>
    </source>
</evidence>
<dbReference type="GeneID" id="36404569"/>
<dbReference type="PROSITE" id="PS50157">
    <property type="entry name" value="ZINC_FINGER_C2H2_2"/>
    <property type="match status" value="1"/>
</dbReference>
<keyword evidence="1" id="KW-0862">Zinc</keyword>
<dbReference type="EMBL" id="CCYD01000041">
    <property type="protein sequence ID" value="CEG35392.1"/>
    <property type="molecule type" value="Genomic_DNA"/>
</dbReference>
<evidence type="ECO:0000313" key="5">
    <source>
        <dbReference type="Proteomes" id="UP000054928"/>
    </source>
</evidence>
<evidence type="ECO:0000313" key="4">
    <source>
        <dbReference type="EMBL" id="CEG35392.1"/>
    </source>
</evidence>